<dbReference type="OrthoDB" id="47330at2759"/>
<keyword evidence="2" id="KW-1185">Reference proteome</keyword>
<evidence type="ECO:0000313" key="1">
    <source>
        <dbReference type="EMBL" id="KJH41365.1"/>
    </source>
</evidence>
<evidence type="ECO:0000313" key="2">
    <source>
        <dbReference type="Proteomes" id="UP000053766"/>
    </source>
</evidence>
<dbReference type="Proteomes" id="UP000053766">
    <property type="component" value="Unassembled WGS sequence"/>
</dbReference>
<protein>
    <submittedName>
        <fullName evidence="1">Uncharacterized protein</fullName>
    </submittedName>
</protein>
<name>A0A0D8X9U9_DICVI</name>
<dbReference type="STRING" id="29172.A0A0D8X9U9"/>
<accession>A0A0D8X9U9</accession>
<sequence>MLFVNDKFKVTRLPEYDPFCPIHGSRRRVARREHLVTMQHLMTSIDQDISDDIGYLYNHDFLAKIIRKKKKEQLSGAEKIKVGKVIHKIKNFWSNKCGKQNVLHGVEAGCIALD</sequence>
<proteinExistence type="predicted"/>
<reference evidence="1 2" key="1">
    <citation type="submission" date="2013-11" db="EMBL/GenBank/DDBJ databases">
        <title>Draft genome of the bovine lungworm Dictyocaulus viviparus.</title>
        <authorList>
            <person name="Mitreva M."/>
        </authorList>
    </citation>
    <scope>NUCLEOTIDE SEQUENCE [LARGE SCALE GENOMIC DNA]</scope>
    <source>
        <strain evidence="1 2">HannoverDv2000</strain>
    </source>
</reference>
<gene>
    <name evidence="1" type="ORF">DICVIV_12661</name>
</gene>
<dbReference type="AlphaFoldDB" id="A0A0D8X9U9"/>
<organism evidence="1 2">
    <name type="scientific">Dictyocaulus viviparus</name>
    <name type="common">Bovine lungworm</name>
    <dbReference type="NCBI Taxonomy" id="29172"/>
    <lineage>
        <taxon>Eukaryota</taxon>
        <taxon>Metazoa</taxon>
        <taxon>Ecdysozoa</taxon>
        <taxon>Nematoda</taxon>
        <taxon>Chromadorea</taxon>
        <taxon>Rhabditida</taxon>
        <taxon>Rhabditina</taxon>
        <taxon>Rhabditomorpha</taxon>
        <taxon>Strongyloidea</taxon>
        <taxon>Metastrongylidae</taxon>
        <taxon>Dictyocaulus</taxon>
    </lineage>
</organism>
<reference evidence="2" key="2">
    <citation type="journal article" date="2016" name="Sci. Rep.">
        <title>Dictyocaulus viviparus genome, variome and transcriptome elucidate lungworm biology and support future intervention.</title>
        <authorList>
            <person name="McNulty S.N."/>
            <person name="Strube C."/>
            <person name="Rosa B.A."/>
            <person name="Martin J.C."/>
            <person name="Tyagi R."/>
            <person name="Choi Y.J."/>
            <person name="Wang Q."/>
            <person name="Hallsworth Pepin K."/>
            <person name="Zhang X."/>
            <person name="Ozersky P."/>
            <person name="Wilson R.K."/>
            <person name="Sternberg P.W."/>
            <person name="Gasser R.B."/>
            <person name="Mitreva M."/>
        </authorList>
    </citation>
    <scope>NUCLEOTIDE SEQUENCE [LARGE SCALE GENOMIC DNA]</scope>
    <source>
        <strain evidence="2">HannoverDv2000</strain>
    </source>
</reference>
<dbReference type="EMBL" id="KN716842">
    <property type="protein sequence ID" value="KJH41365.1"/>
    <property type="molecule type" value="Genomic_DNA"/>
</dbReference>